<evidence type="ECO:0000259" key="2">
    <source>
        <dbReference type="Pfam" id="PF14504"/>
    </source>
</evidence>
<dbReference type="Pfam" id="PF00188">
    <property type="entry name" value="CAP"/>
    <property type="match status" value="1"/>
</dbReference>
<comment type="caution">
    <text evidence="3">The sequence shown here is derived from an EMBL/GenBank/DDBJ whole genome shotgun (WGS) entry which is preliminary data.</text>
</comment>
<evidence type="ECO:0000313" key="3">
    <source>
        <dbReference type="EMBL" id="MBM7591564.1"/>
    </source>
</evidence>
<dbReference type="PANTHER" id="PTHR31157:SF26">
    <property type="entry name" value="SCP-LIKE EXTRACELLULAR PROTEIN"/>
    <property type="match status" value="1"/>
</dbReference>
<dbReference type="Gene3D" id="3.40.33.10">
    <property type="entry name" value="CAP"/>
    <property type="match status" value="1"/>
</dbReference>
<feature type="domain" description="CAP-associated" evidence="2">
    <location>
        <begin position="135"/>
        <end position="270"/>
    </location>
</feature>
<dbReference type="InterPro" id="IPR035940">
    <property type="entry name" value="CAP_sf"/>
</dbReference>
<evidence type="ECO:0008006" key="5">
    <source>
        <dbReference type="Google" id="ProtNLM"/>
    </source>
</evidence>
<feature type="domain" description="SCP" evidence="1">
    <location>
        <begin position="307"/>
        <end position="420"/>
    </location>
</feature>
<dbReference type="SUPFAM" id="SSF55797">
    <property type="entry name" value="PR-1-like"/>
    <property type="match status" value="1"/>
</dbReference>
<dbReference type="CDD" id="cd05379">
    <property type="entry name" value="CAP_bacterial"/>
    <property type="match status" value="1"/>
</dbReference>
<dbReference type="InterPro" id="IPR029410">
    <property type="entry name" value="CAP_assoc"/>
</dbReference>
<protein>
    <recommendedName>
        <fullName evidence="5">Secretion protein</fullName>
    </recommendedName>
</protein>
<accession>A0A938Y0B8</accession>
<evidence type="ECO:0000259" key="1">
    <source>
        <dbReference type="Pfam" id="PF00188"/>
    </source>
</evidence>
<dbReference type="EMBL" id="JAFBEB010000013">
    <property type="protein sequence ID" value="MBM7591564.1"/>
    <property type="molecule type" value="Genomic_DNA"/>
</dbReference>
<sequence>MRKGFLTILFTLSLFGLSSILGAKWHGASDVRPLPFTLYHDGKEVNWNAGQTDAPAVIQYNDTLYVPLNLVGQNLHKTVGWDQRKQMAWIGDKPGAEPAAQAAAVTRSTNLVQKSAAMTKKADQSASPALFGLTLGTSAQQVTAILGQPVRKEPSAFGYEWWIYNKNPDRYVQVGILNGKVVDLYSNAPAAQIGSIRVGTSYQTLSSQYKLASNVSFTYEGTQIQITNQPTERPLVLQENTPVIFYVDKENHNLVTAIRMIDKLMLLRGGFYETRWSYYGKAPNFDAPPLSIKQQELVNAANERQSLDLVNVIRYRHKLPQLAWNEQVAEVARGHSTDMRTHNFFQHISVTTGLDPFDRLKKAGLSYQLAGENIAAGFPDAIEAFESWMNSPGHRKNILEKDFRQLGVGVLVEYYTQNFVTLQ</sequence>
<dbReference type="Proteomes" id="UP000717624">
    <property type="component" value="Unassembled WGS sequence"/>
</dbReference>
<proteinExistence type="predicted"/>
<dbReference type="Pfam" id="PF14504">
    <property type="entry name" value="CAP_assoc_N"/>
    <property type="match status" value="1"/>
</dbReference>
<dbReference type="PANTHER" id="PTHR31157">
    <property type="entry name" value="SCP DOMAIN-CONTAINING PROTEIN"/>
    <property type="match status" value="1"/>
</dbReference>
<organism evidence="3 4">
    <name type="scientific">Brevibacillus fulvus</name>
    <dbReference type="NCBI Taxonomy" id="1125967"/>
    <lineage>
        <taxon>Bacteria</taxon>
        <taxon>Bacillati</taxon>
        <taxon>Bacillota</taxon>
        <taxon>Bacilli</taxon>
        <taxon>Bacillales</taxon>
        <taxon>Paenibacillaceae</taxon>
        <taxon>Brevibacillus</taxon>
    </lineage>
</organism>
<name>A0A938Y0B8_9BACL</name>
<evidence type="ECO:0000313" key="4">
    <source>
        <dbReference type="Proteomes" id="UP000717624"/>
    </source>
</evidence>
<reference evidence="3" key="1">
    <citation type="submission" date="2021-01" db="EMBL/GenBank/DDBJ databases">
        <title>Genomic Encyclopedia of Type Strains, Phase IV (KMG-IV): sequencing the most valuable type-strain genomes for metagenomic binning, comparative biology and taxonomic classification.</title>
        <authorList>
            <person name="Goeker M."/>
        </authorList>
    </citation>
    <scope>NUCLEOTIDE SEQUENCE</scope>
    <source>
        <strain evidence="3">DSM 25523</strain>
    </source>
</reference>
<dbReference type="InterPro" id="IPR014044">
    <property type="entry name" value="CAP_dom"/>
</dbReference>
<gene>
    <name evidence="3" type="ORF">JOD01_003215</name>
</gene>
<dbReference type="AlphaFoldDB" id="A0A938Y0B8"/>
<keyword evidence="4" id="KW-1185">Reference proteome</keyword>
<dbReference type="RefSeq" id="WP_239565499.1">
    <property type="nucleotide sequence ID" value="NZ_BAABIN010000037.1"/>
</dbReference>